<name>A0A8X6STT9_TRICX</name>
<sequence length="88" mass="9376">MLSISPTPVLGSSPATSGRRAGRPQQQPSQARGGKSCPVVRRKRATTSALSRCIGIGPTVARVSHGFLRLLVFWVTAAHSSMYVDIML</sequence>
<dbReference type="EMBL" id="BMAU01021348">
    <property type="protein sequence ID" value="GFY18121.1"/>
    <property type="molecule type" value="Genomic_DNA"/>
</dbReference>
<organism evidence="2 3">
    <name type="scientific">Trichonephila clavipes</name>
    <name type="common">Golden silk orbweaver</name>
    <name type="synonym">Nephila clavipes</name>
    <dbReference type="NCBI Taxonomy" id="2585209"/>
    <lineage>
        <taxon>Eukaryota</taxon>
        <taxon>Metazoa</taxon>
        <taxon>Ecdysozoa</taxon>
        <taxon>Arthropoda</taxon>
        <taxon>Chelicerata</taxon>
        <taxon>Arachnida</taxon>
        <taxon>Araneae</taxon>
        <taxon>Araneomorphae</taxon>
        <taxon>Entelegynae</taxon>
        <taxon>Araneoidea</taxon>
        <taxon>Nephilidae</taxon>
        <taxon>Trichonephila</taxon>
    </lineage>
</organism>
<comment type="caution">
    <text evidence="2">The sequence shown here is derived from an EMBL/GenBank/DDBJ whole genome shotgun (WGS) entry which is preliminary data.</text>
</comment>
<protein>
    <submittedName>
        <fullName evidence="2">Uncharacterized protein</fullName>
    </submittedName>
</protein>
<evidence type="ECO:0000313" key="3">
    <source>
        <dbReference type="Proteomes" id="UP000887159"/>
    </source>
</evidence>
<feature type="region of interest" description="Disordered" evidence="1">
    <location>
        <begin position="1"/>
        <end position="41"/>
    </location>
</feature>
<accession>A0A8X6STT9</accession>
<keyword evidence="3" id="KW-1185">Reference proteome</keyword>
<evidence type="ECO:0000313" key="2">
    <source>
        <dbReference type="EMBL" id="GFY18121.1"/>
    </source>
</evidence>
<gene>
    <name evidence="2" type="ORF">TNCV_2045301</name>
</gene>
<dbReference type="AlphaFoldDB" id="A0A8X6STT9"/>
<evidence type="ECO:0000256" key="1">
    <source>
        <dbReference type="SAM" id="MobiDB-lite"/>
    </source>
</evidence>
<dbReference type="Proteomes" id="UP000887159">
    <property type="component" value="Unassembled WGS sequence"/>
</dbReference>
<reference evidence="2" key="1">
    <citation type="submission" date="2020-08" db="EMBL/GenBank/DDBJ databases">
        <title>Multicomponent nature underlies the extraordinary mechanical properties of spider dragline silk.</title>
        <authorList>
            <person name="Kono N."/>
            <person name="Nakamura H."/>
            <person name="Mori M."/>
            <person name="Yoshida Y."/>
            <person name="Ohtoshi R."/>
            <person name="Malay A.D."/>
            <person name="Moran D.A.P."/>
            <person name="Tomita M."/>
            <person name="Numata K."/>
            <person name="Arakawa K."/>
        </authorList>
    </citation>
    <scope>NUCLEOTIDE SEQUENCE</scope>
</reference>
<proteinExistence type="predicted"/>